<name>A0ACB7ZFR2_9ERIC</name>
<comment type="caution">
    <text evidence="1">The sequence shown here is derived from an EMBL/GenBank/DDBJ whole genome shotgun (WGS) entry which is preliminary data.</text>
</comment>
<accession>A0ACB7ZFR2</accession>
<reference evidence="1 2" key="1">
    <citation type="journal article" date="2021" name="Hortic Res">
        <title>High-quality reference genome and annotation aids understanding of berry development for evergreen blueberry (Vaccinium darrowii).</title>
        <authorList>
            <person name="Yu J."/>
            <person name="Hulse-Kemp A.M."/>
            <person name="Babiker E."/>
            <person name="Staton M."/>
        </authorList>
    </citation>
    <scope>NUCLEOTIDE SEQUENCE [LARGE SCALE GENOMIC DNA]</scope>
    <source>
        <strain evidence="2">cv. NJ 8807/NJ 8810</strain>
        <tissue evidence="1">Young leaf</tissue>
    </source>
</reference>
<dbReference type="EMBL" id="CM037162">
    <property type="protein sequence ID" value="KAH7864258.1"/>
    <property type="molecule type" value="Genomic_DNA"/>
</dbReference>
<organism evidence="1 2">
    <name type="scientific">Vaccinium darrowii</name>
    <dbReference type="NCBI Taxonomy" id="229202"/>
    <lineage>
        <taxon>Eukaryota</taxon>
        <taxon>Viridiplantae</taxon>
        <taxon>Streptophyta</taxon>
        <taxon>Embryophyta</taxon>
        <taxon>Tracheophyta</taxon>
        <taxon>Spermatophyta</taxon>
        <taxon>Magnoliopsida</taxon>
        <taxon>eudicotyledons</taxon>
        <taxon>Gunneridae</taxon>
        <taxon>Pentapetalae</taxon>
        <taxon>asterids</taxon>
        <taxon>Ericales</taxon>
        <taxon>Ericaceae</taxon>
        <taxon>Vaccinioideae</taxon>
        <taxon>Vaccinieae</taxon>
        <taxon>Vaccinium</taxon>
    </lineage>
</organism>
<evidence type="ECO:0000313" key="1">
    <source>
        <dbReference type="EMBL" id="KAH7864258.1"/>
    </source>
</evidence>
<sequence length="491" mass="55801">MAVHTKKEIFARLDFKGGSHMVSAAAAESVEGDNGTCVHQKQRRRCSKIREKGSVVFAIGLSTHKRSQPEKLEKRRRWVFGRVKIKRLTSVSVPIAQSRERPNNEAEEEQRHHGITRAIATAASGDDVSTNDIPQYASHCEETQEFFAVNSQENLPKSTQQCERKVLDLAATRIQTAFRGYLARKALRALKGLVRLQAIIRGHAVRRQTMSTLKCLQSIVTIQSHVCARRFEMVEGTRNSHESKNVQDFKDKIESDRDRRWDDSLLSKNDAKTLLLSKREAAIKRERIKEYALSHRKSENKVNGRWKYWLEQWVDTQLCKNPDTAFPSNIRIREEIGGKFKPRNPLKHHHIEDSELDPPISIPRRSFHHKKQNSIGNDTAFPSSPIVPTYMAATESAKAKSRSMSSPRLRGVNFDAYSESNSPYKCKLSPISSTNREVTSSSRIRNFSGFEQKSPSLKGFPGPVKSNRSLKDLSFDSESSFPNWARSGSFI</sequence>
<gene>
    <name evidence="1" type="ORF">Vadar_027561</name>
</gene>
<dbReference type="Proteomes" id="UP000828048">
    <property type="component" value="Chromosome 12"/>
</dbReference>
<evidence type="ECO:0000313" key="2">
    <source>
        <dbReference type="Proteomes" id="UP000828048"/>
    </source>
</evidence>
<proteinExistence type="predicted"/>
<keyword evidence="2" id="KW-1185">Reference proteome</keyword>
<protein>
    <submittedName>
        <fullName evidence="1">Uncharacterized protein</fullName>
    </submittedName>
</protein>